<gene>
    <name evidence="9" type="primary">CALY</name>
</gene>
<feature type="compositionally biased region" description="Pro residues" evidence="8">
    <location>
        <begin position="116"/>
        <end position="128"/>
    </location>
</feature>
<dbReference type="PANTHER" id="PTHR28546:SF1">
    <property type="entry name" value="NEURON-SPECIFIC VESICULAR PROTEIN CALCYON"/>
    <property type="match status" value="1"/>
</dbReference>
<dbReference type="AlphaFoldDB" id="A0A8C0MKS6"/>
<feature type="compositionally biased region" description="Polar residues" evidence="8">
    <location>
        <begin position="43"/>
        <end position="56"/>
    </location>
</feature>
<organism evidence="9 10">
    <name type="scientific">Canis lupus familiaris</name>
    <name type="common">Dog</name>
    <name type="synonym">Canis familiaris</name>
    <dbReference type="NCBI Taxonomy" id="9615"/>
    <lineage>
        <taxon>Eukaryota</taxon>
        <taxon>Metazoa</taxon>
        <taxon>Chordata</taxon>
        <taxon>Craniata</taxon>
        <taxon>Vertebrata</taxon>
        <taxon>Euteleostomi</taxon>
        <taxon>Mammalia</taxon>
        <taxon>Eutheria</taxon>
        <taxon>Laurasiatheria</taxon>
        <taxon>Carnivora</taxon>
        <taxon>Caniformia</taxon>
        <taxon>Canidae</taxon>
        <taxon>Canis</taxon>
    </lineage>
</organism>
<protein>
    <submittedName>
        <fullName evidence="9">Calcyon neuron specific vesicular protein</fullName>
    </submittedName>
</protein>
<evidence type="ECO:0000256" key="8">
    <source>
        <dbReference type="SAM" id="MobiDB-lite"/>
    </source>
</evidence>
<evidence type="ECO:0000256" key="4">
    <source>
        <dbReference type="ARBA" id="ARBA00022692"/>
    </source>
</evidence>
<comment type="subcellular location">
    <subcellularLocation>
        <location evidence="1">Cytoplasmic vesicle membrane</location>
    </subcellularLocation>
    <subcellularLocation>
        <location evidence="2">Membrane</location>
        <topology evidence="2">Single-pass membrane protein</topology>
    </subcellularLocation>
</comment>
<dbReference type="GO" id="GO:0032051">
    <property type="term" value="F:clathrin light chain binding"/>
    <property type="evidence" value="ECO:0007669"/>
    <property type="project" value="InterPro"/>
</dbReference>
<dbReference type="Ensembl" id="ENSCAFT00030015173.1">
    <property type="protein sequence ID" value="ENSCAFP00030013232.1"/>
    <property type="gene ID" value="ENSCAFG00030008254.1"/>
</dbReference>
<feature type="compositionally biased region" description="Polar residues" evidence="8">
    <location>
        <begin position="143"/>
        <end position="158"/>
    </location>
</feature>
<reference evidence="9" key="1">
    <citation type="submission" date="2025-08" db="UniProtKB">
        <authorList>
            <consortium name="Ensembl"/>
        </authorList>
    </citation>
    <scope>IDENTIFICATION</scope>
</reference>
<feature type="compositionally biased region" description="Gly residues" evidence="8">
    <location>
        <begin position="87"/>
        <end position="97"/>
    </location>
</feature>
<evidence type="ECO:0000256" key="7">
    <source>
        <dbReference type="ARBA" id="ARBA00023329"/>
    </source>
</evidence>
<evidence type="ECO:0000256" key="1">
    <source>
        <dbReference type="ARBA" id="ARBA00004156"/>
    </source>
</evidence>
<dbReference type="Proteomes" id="UP000694429">
    <property type="component" value="Unassembled WGS sequence"/>
</dbReference>
<evidence type="ECO:0000313" key="10">
    <source>
        <dbReference type="Proteomes" id="UP000694429"/>
    </source>
</evidence>
<evidence type="ECO:0000256" key="5">
    <source>
        <dbReference type="ARBA" id="ARBA00022989"/>
    </source>
</evidence>
<dbReference type="Pfam" id="PF06387">
    <property type="entry name" value="Calcyon"/>
    <property type="match status" value="1"/>
</dbReference>
<sequence>MTTDPSDWSSHLPRGGRPQAAQTTRSGPSTTSWQQPEPPQLRSHPSTPSLVAQWGTSDRLAPGAGAGLGLQASAHQGGQEGSLSPGQGRGGQAGGQAGLSCPPRSEAGSVLSGWEPPAPPAPPAPPCPLRSSHRGGSGVERWPQTQALPPSARVSQATAASVSARPLPRPAPAAKRLEPHPSSASSSCGRAVQQLPVGAACRGPLLTMVKLGCSFSGKPGKDPGDQDGATTDSVPLISPLDVSQLQPPFPDQVVIKTQTEYQLSSPDQPKKFPDLEAQKLACNHPEEGRRLPTARMIAFAMALLGCVLIMYKAIWYDQFTCPDGFLLRHKICTPLTLEMYYTEMDPERHRSILAAIGAYPLSRKHGTETPSAWGENYRAVKEGPKAPTQAGAAAGAGAAGAAATEPPGKPSAPGEKEAPRKAAGSAPPPAPAPQ</sequence>
<evidence type="ECO:0000256" key="6">
    <source>
        <dbReference type="ARBA" id="ARBA00023136"/>
    </source>
</evidence>
<feature type="region of interest" description="Disordered" evidence="8">
    <location>
        <begin position="1"/>
        <end position="189"/>
    </location>
</feature>
<name>A0A8C0MKS6_CANLF</name>
<evidence type="ECO:0000256" key="2">
    <source>
        <dbReference type="ARBA" id="ARBA00004167"/>
    </source>
</evidence>
<accession>A0A8C0MKS6</accession>
<dbReference type="InterPro" id="IPR009431">
    <property type="entry name" value="NSG"/>
</dbReference>
<keyword evidence="7" id="KW-0968">Cytoplasmic vesicle</keyword>
<feature type="compositionally biased region" description="Polar residues" evidence="8">
    <location>
        <begin position="20"/>
        <end position="35"/>
    </location>
</feature>
<comment type="similarity">
    <text evidence="3">Belongs to the NSG family.</text>
</comment>
<evidence type="ECO:0000313" key="9">
    <source>
        <dbReference type="Ensembl" id="ENSCAFP00030013232.1"/>
    </source>
</evidence>
<keyword evidence="6" id="KW-0472">Membrane</keyword>
<feature type="region of interest" description="Disordered" evidence="8">
    <location>
        <begin position="382"/>
        <end position="434"/>
    </location>
</feature>
<evidence type="ECO:0000256" key="3">
    <source>
        <dbReference type="ARBA" id="ARBA00007767"/>
    </source>
</evidence>
<feature type="compositionally biased region" description="Low complexity" evidence="8">
    <location>
        <begin position="390"/>
        <end position="403"/>
    </location>
</feature>
<dbReference type="GO" id="GO:0048268">
    <property type="term" value="P:clathrin coat assembly"/>
    <property type="evidence" value="ECO:0007669"/>
    <property type="project" value="InterPro"/>
</dbReference>
<dbReference type="GO" id="GO:0030659">
    <property type="term" value="C:cytoplasmic vesicle membrane"/>
    <property type="evidence" value="ECO:0007669"/>
    <property type="project" value="UniProtKB-SubCell"/>
</dbReference>
<proteinExistence type="inferred from homology"/>
<dbReference type="PANTHER" id="PTHR28546">
    <property type="entry name" value="NEURONAL VESICLE TRAFFICKING-ASSOCIATED PROTEIN 2-RELATED"/>
    <property type="match status" value="1"/>
</dbReference>
<keyword evidence="4" id="KW-0812">Transmembrane</keyword>
<keyword evidence="5" id="KW-1133">Transmembrane helix</keyword>